<name>A0AAD7CDV9_9AGAR</name>
<organism evidence="2 3">
    <name type="scientific">Roridomyces roridus</name>
    <dbReference type="NCBI Taxonomy" id="1738132"/>
    <lineage>
        <taxon>Eukaryota</taxon>
        <taxon>Fungi</taxon>
        <taxon>Dikarya</taxon>
        <taxon>Basidiomycota</taxon>
        <taxon>Agaricomycotina</taxon>
        <taxon>Agaricomycetes</taxon>
        <taxon>Agaricomycetidae</taxon>
        <taxon>Agaricales</taxon>
        <taxon>Marasmiineae</taxon>
        <taxon>Mycenaceae</taxon>
        <taxon>Roridomyces</taxon>
    </lineage>
</organism>
<evidence type="ECO:0000313" key="3">
    <source>
        <dbReference type="Proteomes" id="UP001221142"/>
    </source>
</evidence>
<dbReference type="Gene3D" id="2.120.10.30">
    <property type="entry name" value="TolB, C-terminal domain"/>
    <property type="match status" value="1"/>
</dbReference>
<dbReference type="InterPro" id="IPR011042">
    <property type="entry name" value="6-blade_b-propeller_TolB-like"/>
</dbReference>
<reference evidence="2" key="1">
    <citation type="submission" date="2023-03" db="EMBL/GenBank/DDBJ databases">
        <title>Massive genome expansion in bonnet fungi (Mycena s.s.) driven by repeated elements and novel gene families across ecological guilds.</title>
        <authorList>
            <consortium name="Lawrence Berkeley National Laboratory"/>
            <person name="Harder C.B."/>
            <person name="Miyauchi S."/>
            <person name="Viragh M."/>
            <person name="Kuo A."/>
            <person name="Thoen E."/>
            <person name="Andreopoulos B."/>
            <person name="Lu D."/>
            <person name="Skrede I."/>
            <person name="Drula E."/>
            <person name="Henrissat B."/>
            <person name="Morin E."/>
            <person name="Kohler A."/>
            <person name="Barry K."/>
            <person name="LaButti K."/>
            <person name="Morin E."/>
            <person name="Salamov A."/>
            <person name="Lipzen A."/>
            <person name="Mereny Z."/>
            <person name="Hegedus B."/>
            <person name="Baldrian P."/>
            <person name="Stursova M."/>
            <person name="Weitz H."/>
            <person name="Taylor A."/>
            <person name="Grigoriev I.V."/>
            <person name="Nagy L.G."/>
            <person name="Martin F."/>
            <person name="Kauserud H."/>
        </authorList>
    </citation>
    <scope>NUCLEOTIDE SEQUENCE</scope>
    <source>
        <strain evidence="2">9284</strain>
    </source>
</reference>
<dbReference type="AlphaFoldDB" id="A0AAD7CDV9"/>
<evidence type="ECO:0000256" key="1">
    <source>
        <dbReference type="SAM" id="SignalP"/>
    </source>
</evidence>
<evidence type="ECO:0008006" key="4">
    <source>
        <dbReference type="Google" id="ProtNLM"/>
    </source>
</evidence>
<dbReference type="EMBL" id="JARKIF010000002">
    <property type="protein sequence ID" value="KAJ7646497.1"/>
    <property type="molecule type" value="Genomic_DNA"/>
</dbReference>
<protein>
    <recommendedName>
        <fullName evidence="4">SMP-30/Gluconolactonase/LRE-like region domain-containing protein</fullName>
    </recommendedName>
</protein>
<accession>A0AAD7CDV9</accession>
<comment type="caution">
    <text evidence="2">The sequence shown here is derived from an EMBL/GenBank/DDBJ whole genome shotgun (WGS) entry which is preliminary data.</text>
</comment>
<dbReference type="PANTHER" id="PTHR42060">
    <property type="entry name" value="NHL REPEAT-CONTAINING PROTEIN-RELATED"/>
    <property type="match status" value="1"/>
</dbReference>
<dbReference type="SUPFAM" id="SSF63829">
    <property type="entry name" value="Calcium-dependent phosphotriesterase"/>
    <property type="match status" value="1"/>
</dbReference>
<gene>
    <name evidence="2" type="ORF">FB45DRAFT_1018813</name>
</gene>
<dbReference type="PANTHER" id="PTHR42060:SF1">
    <property type="entry name" value="NHL REPEAT-CONTAINING PROTEIN"/>
    <property type="match status" value="1"/>
</dbReference>
<keyword evidence="1" id="KW-0732">Signal</keyword>
<dbReference type="InterPro" id="IPR052998">
    <property type="entry name" value="Hetero-Diels-Alderase-like"/>
</dbReference>
<evidence type="ECO:0000313" key="2">
    <source>
        <dbReference type="EMBL" id="KAJ7646497.1"/>
    </source>
</evidence>
<sequence>MILLILSAIFAAAAAVTLPARVIYQDANGLVFENIAVRPPTRTLTPIYIFPNCSSLLGITEYLPDVYAVVAGDIDFSTFHNAPNSVSIWHIDLTHGVAMANQVVRIPETIGFNGLSSVPGFPNLVLAADSVAGAVYEVDMRHGTARIAITDESMSLVPDGPFPALGINGLRVHDGWLYYSNSQRGTFMRMPVNVGNGGVEQAGSAHIIATVEPWGPSTGHEWDDFTIDGMGRVWVATDPGAVTLLSGESCGNGTWVQEIVVGDAEGGFTGLTHPTSLKIGRGNAEEEHKVYAVTAGGAVITVDMGEHKS</sequence>
<proteinExistence type="predicted"/>
<keyword evidence="3" id="KW-1185">Reference proteome</keyword>
<feature type="chain" id="PRO_5041945664" description="SMP-30/Gluconolactonase/LRE-like region domain-containing protein" evidence="1">
    <location>
        <begin position="16"/>
        <end position="309"/>
    </location>
</feature>
<feature type="signal peptide" evidence="1">
    <location>
        <begin position="1"/>
        <end position="15"/>
    </location>
</feature>
<dbReference type="Proteomes" id="UP001221142">
    <property type="component" value="Unassembled WGS sequence"/>
</dbReference>